<comment type="similarity">
    <text evidence="1">Belongs to the glycosyl hydrolase 16 family.</text>
</comment>
<accession>A0A1E5BFC7</accession>
<evidence type="ECO:0000259" key="3">
    <source>
        <dbReference type="PROSITE" id="PS51762"/>
    </source>
</evidence>
<dbReference type="STRING" id="1187848.A1QO_07715"/>
<dbReference type="InterPro" id="IPR013320">
    <property type="entry name" value="ConA-like_dom_sf"/>
</dbReference>
<dbReference type="Proteomes" id="UP000094741">
    <property type="component" value="Unassembled WGS sequence"/>
</dbReference>
<evidence type="ECO:0000256" key="2">
    <source>
        <dbReference type="SAM" id="SignalP"/>
    </source>
</evidence>
<evidence type="ECO:0000256" key="1">
    <source>
        <dbReference type="ARBA" id="ARBA00006865"/>
    </source>
</evidence>
<dbReference type="InterPro" id="IPR050546">
    <property type="entry name" value="Glycosyl_Hydrlase_16"/>
</dbReference>
<protein>
    <recommendedName>
        <fullName evidence="3">GH16 domain-containing protein</fullName>
    </recommendedName>
</protein>
<evidence type="ECO:0000313" key="5">
    <source>
        <dbReference type="Proteomes" id="UP000094741"/>
    </source>
</evidence>
<name>A0A1E5BFC7_9VIBR</name>
<proteinExistence type="inferred from homology"/>
<dbReference type="InterPro" id="IPR000757">
    <property type="entry name" value="Beta-glucanase-like"/>
</dbReference>
<sequence>MLKIVSIFSLLLFNTLSNANASECEIQDYELVWSDEFNYSGLPDSSKWNYEEGYVRNKELQYYTVESLENSYVNNGILTIEAKHHLSTSQPYTSASLTTEKRATWKYGKIEVLASIPVAPGTWPAIWMLGANIRQVYWPRSGEIDIMEHVGSNPGVIHANAIYYDHDKKERDSVGAHIDHDSVDRFNKYAIEWTQQHITYFINDKPFHRVDIEAMGTENNPFHKPFYLIINLALGGWGGNLSEDFTSEKLKVDYVRVYQKPCH</sequence>
<gene>
    <name evidence="4" type="ORF">A1QO_07715</name>
</gene>
<dbReference type="GO" id="GO:0004553">
    <property type="term" value="F:hydrolase activity, hydrolyzing O-glycosyl compounds"/>
    <property type="evidence" value="ECO:0007669"/>
    <property type="project" value="InterPro"/>
</dbReference>
<dbReference type="Gene3D" id="2.60.120.200">
    <property type="match status" value="1"/>
</dbReference>
<feature type="signal peptide" evidence="2">
    <location>
        <begin position="1"/>
        <end position="21"/>
    </location>
</feature>
<dbReference type="AlphaFoldDB" id="A0A1E5BFC7"/>
<dbReference type="EMBL" id="AJYQ02000090">
    <property type="protein sequence ID" value="OEE34495.1"/>
    <property type="molecule type" value="Genomic_DNA"/>
</dbReference>
<dbReference type="eggNOG" id="COG2273">
    <property type="taxonomic scope" value="Bacteria"/>
</dbReference>
<dbReference type="PROSITE" id="PS51762">
    <property type="entry name" value="GH16_2"/>
    <property type="match status" value="1"/>
</dbReference>
<comment type="caution">
    <text evidence="4">The sequence shown here is derived from an EMBL/GenBank/DDBJ whole genome shotgun (WGS) entry which is preliminary data.</text>
</comment>
<feature type="domain" description="GH16" evidence="3">
    <location>
        <begin position="22"/>
        <end position="263"/>
    </location>
</feature>
<organism evidence="4 5">
    <name type="scientific">Vibrio genomosp. F10 str. ZF-129</name>
    <dbReference type="NCBI Taxonomy" id="1187848"/>
    <lineage>
        <taxon>Bacteria</taxon>
        <taxon>Pseudomonadati</taxon>
        <taxon>Pseudomonadota</taxon>
        <taxon>Gammaproteobacteria</taxon>
        <taxon>Vibrionales</taxon>
        <taxon>Vibrionaceae</taxon>
        <taxon>Vibrio</taxon>
    </lineage>
</organism>
<dbReference type="CDD" id="cd08023">
    <property type="entry name" value="GH16_laminarinase_like"/>
    <property type="match status" value="1"/>
</dbReference>
<feature type="chain" id="PRO_5009171614" description="GH16 domain-containing protein" evidence="2">
    <location>
        <begin position="22"/>
        <end position="263"/>
    </location>
</feature>
<dbReference type="PANTHER" id="PTHR10963">
    <property type="entry name" value="GLYCOSYL HYDROLASE-RELATED"/>
    <property type="match status" value="1"/>
</dbReference>
<reference evidence="4 5" key="1">
    <citation type="journal article" date="2012" name="Science">
        <title>Ecological populations of bacteria act as socially cohesive units of antibiotic production and resistance.</title>
        <authorList>
            <person name="Cordero O.X."/>
            <person name="Wildschutte H."/>
            <person name="Kirkup B."/>
            <person name="Proehl S."/>
            <person name="Ngo L."/>
            <person name="Hussain F."/>
            <person name="Le Roux F."/>
            <person name="Mincer T."/>
            <person name="Polz M.F."/>
        </authorList>
    </citation>
    <scope>NUCLEOTIDE SEQUENCE [LARGE SCALE GENOMIC DNA]</scope>
    <source>
        <strain evidence="4 5">ZF-129</strain>
    </source>
</reference>
<dbReference type="PANTHER" id="PTHR10963:SF55">
    <property type="entry name" value="GLYCOSIDE HYDROLASE FAMILY 16 PROTEIN"/>
    <property type="match status" value="1"/>
</dbReference>
<evidence type="ECO:0000313" key="4">
    <source>
        <dbReference type="EMBL" id="OEE34495.1"/>
    </source>
</evidence>
<dbReference type="RefSeq" id="WP_017033204.1">
    <property type="nucleotide sequence ID" value="NZ_AJYQ02000090.1"/>
</dbReference>
<dbReference type="OrthoDB" id="9809583at2"/>
<dbReference type="Pfam" id="PF00722">
    <property type="entry name" value="Glyco_hydro_16"/>
    <property type="match status" value="1"/>
</dbReference>
<dbReference type="GO" id="GO:0005975">
    <property type="term" value="P:carbohydrate metabolic process"/>
    <property type="evidence" value="ECO:0007669"/>
    <property type="project" value="InterPro"/>
</dbReference>
<keyword evidence="2" id="KW-0732">Signal</keyword>
<dbReference type="SUPFAM" id="SSF49899">
    <property type="entry name" value="Concanavalin A-like lectins/glucanases"/>
    <property type="match status" value="1"/>
</dbReference>